<evidence type="ECO:0000313" key="8">
    <source>
        <dbReference type="Proteomes" id="UP000182987"/>
    </source>
</evidence>
<dbReference type="Gene3D" id="3.40.605.10">
    <property type="entry name" value="Aldehyde Dehydrogenase, Chain A, domain 1"/>
    <property type="match status" value="1"/>
</dbReference>
<dbReference type="Gene3D" id="3.40.309.10">
    <property type="entry name" value="Aldehyde Dehydrogenase, Chain A, domain 2"/>
    <property type="match status" value="1"/>
</dbReference>
<reference evidence="8" key="1">
    <citation type="submission" date="2016-09" db="EMBL/GenBank/DDBJ databases">
        <authorList>
            <person name="Lysoe E."/>
        </authorList>
    </citation>
    <scope>NUCLEOTIDE SEQUENCE [LARGE SCALE GENOMIC DNA]</scope>
    <source>
        <strain evidence="8">LJ96T</strain>
    </source>
</reference>
<evidence type="ECO:0000256" key="1">
    <source>
        <dbReference type="ARBA" id="ARBA00009986"/>
    </source>
</evidence>
<gene>
    <name evidence="7" type="ORF">BJI69_00885</name>
</gene>
<evidence type="ECO:0000256" key="3">
    <source>
        <dbReference type="ARBA" id="ARBA00023027"/>
    </source>
</evidence>
<dbReference type="SUPFAM" id="SSF53720">
    <property type="entry name" value="ALDH-like"/>
    <property type="match status" value="1"/>
</dbReference>
<dbReference type="PROSITE" id="PS00687">
    <property type="entry name" value="ALDEHYDE_DEHYDR_GLU"/>
    <property type="match status" value="1"/>
</dbReference>
<dbReference type="RefSeq" id="WP_046981368.1">
    <property type="nucleotide sequence ID" value="NZ_CP017480.1"/>
</dbReference>
<protein>
    <submittedName>
        <fullName evidence="7">2-hydroxymuconic semialdehyde dehydrogenase</fullName>
    </submittedName>
</protein>
<dbReference type="OrthoDB" id="5687308at2"/>
<accession>A0A1L3ENG1</accession>
<dbReference type="CDD" id="cd07093">
    <property type="entry name" value="ALDH_F8_HMSADH"/>
    <property type="match status" value="1"/>
</dbReference>
<evidence type="ECO:0000313" key="7">
    <source>
        <dbReference type="EMBL" id="APG02601.1"/>
    </source>
</evidence>
<dbReference type="InterPro" id="IPR029510">
    <property type="entry name" value="Ald_DH_CS_GLU"/>
</dbReference>
<feature type="active site" evidence="4">
    <location>
        <position position="248"/>
    </location>
</feature>
<dbReference type="InterPro" id="IPR015590">
    <property type="entry name" value="Aldehyde_DH_dom"/>
</dbReference>
<dbReference type="KEGG" id="lrz:BJI69_00885"/>
<feature type="domain" description="Aldehyde dehydrogenase" evidence="6">
    <location>
        <begin position="19"/>
        <end position="477"/>
    </location>
</feature>
<dbReference type="InterPro" id="IPR016163">
    <property type="entry name" value="Ald_DH_C"/>
</dbReference>
<evidence type="ECO:0000259" key="6">
    <source>
        <dbReference type="Pfam" id="PF00171"/>
    </source>
</evidence>
<sequence>MLILANLIDGQSRAPRGGRYLDSVDPAVGRPFAQCPDSDAADVAEAVAAASRAAPGWAQTPAEARGRCLQRLADLIESRLETFAEAESQDSGKPLALARSLDIPRAIANLRFFAAAAGQWSGESHAMEQGAINYTLRLPLGVVGCISPWNLPLYLFTWKIAPALAAGNAVVAKPSEVTPYTAWLLGTLVAEAGFPPGVLNIVHGTGPAVGEAIVTHDAVKAISFTGSTRTGIAIASAAAPRLKKVSLELGGKNPAIVFDDFDFSEAALATIVRSGFANQGEICLCGSRLLVQRGIYERFREAYLERVRRLHVGDPQDEASQLGALVSKAHFDKVTACIERAREEGGTLLTGGERVLVDGRCAEGWFVQPTVIEGLAPEAATNQEEIFGPVVTLIPFDTEAEALAIANGTPYGLAASVWTRDVSRAHRLSAKLDFGIVWVNCWMLRDLRTPFGGSKQSGVGREGGTEAMRFFTEARNVCIDHGQ</sequence>
<dbReference type="STRING" id="1440763.BJI69_00885"/>
<dbReference type="PANTHER" id="PTHR43720:SF2">
    <property type="entry name" value="2-AMINOMUCONIC SEMIALDEHYDE DEHYDROGENASE"/>
    <property type="match status" value="1"/>
</dbReference>
<dbReference type="FunFam" id="3.40.605.10:FF:000001">
    <property type="entry name" value="Aldehyde dehydrogenase 1"/>
    <property type="match status" value="1"/>
</dbReference>
<dbReference type="FunFam" id="3.40.309.10:FF:000012">
    <property type="entry name" value="Betaine aldehyde dehydrogenase"/>
    <property type="match status" value="1"/>
</dbReference>
<dbReference type="InterPro" id="IPR016160">
    <property type="entry name" value="Ald_DH_CS_CYS"/>
</dbReference>
<name>A0A1L3ENG1_9GAMM</name>
<dbReference type="InterPro" id="IPR016161">
    <property type="entry name" value="Ald_DH/histidinol_DH"/>
</dbReference>
<dbReference type="GO" id="GO:0004030">
    <property type="term" value="F:aldehyde dehydrogenase [NAD(P)+] activity"/>
    <property type="evidence" value="ECO:0007669"/>
    <property type="project" value="UniProtKB-ARBA"/>
</dbReference>
<evidence type="ECO:0000256" key="2">
    <source>
        <dbReference type="ARBA" id="ARBA00023002"/>
    </source>
</evidence>
<dbReference type="EMBL" id="CP017480">
    <property type="protein sequence ID" value="APG02601.1"/>
    <property type="molecule type" value="Genomic_DNA"/>
</dbReference>
<dbReference type="InterPro" id="IPR016162">
    <property type="entry name" value="Ald_DH_N"/>
</dbReference>
<keyword evidence="8" id="KW-1185">Reference proteome</keyword>
<evidence type="ECO:0000256" key="5">
    <source>
        <dbReference type="RuleBase" id="RU003345"/>
    </source>
</evidence>
<dbReference type="PROSITE" id="PS00070">
    <property type="entry name" value="ALDEHYDE_DEHYDR_CYS"/>
    <property type="match status" value="1"/>
</dbReference>
<proteinExistence type="inferred from homology"/>
<dbReference type="AlphaFoldDB" id="A0A1L3ENG1"/>
<comment type="similarity">
    <text evidence="1 5">Belongs to the aldehyde dehydrogenase family.</text>
</comment>
<organism evidence="7 8">
    <name type="scientific">Luteibacter rhizovicinus DSM 16549</name>
    <dbReference type="NCBI Taxonomy" id="1440763"/>
    <lineage>
        <taxon>Bacteria</taxon>
        <taxon>Pseudomonadati</taxon>
        <taxon>Pseudomonadota</taxon>
        <taxon>Gammaproteobacteria</taxon>
        <taxon>Lysobacterales</taxon>
        <taxon>Rhodanobacteraceae</taxon>
        <taxon>Luteibacter</taxon>
    </lineage>
</organism>
<evidence type="ECO:0000256" key="4">
    <source>
        <dbReference type="PROSITE-ProRule" id="PRU10007"/>
    </source>
</evidence>
<dbReference type="Pfam" id="PF00171">
    <property type="entry name" value="Aldedh"/>
    <property type="match status" value="1"/>
</dbReference>
<dbReference type="PANTHER" id="PTHR43720">
    <property type="entry name" value="2-AMINOMUCONIC SEMIALDEHYDE DEHYDROGENASE"/>
    <property type="match status" value="1"/>
</dbReference>
<dbReference type="Proteomes" id="UP000182987">
    <property type="component" value="Chromosome"/>
</dbReference>
<keyword evidence="3" id="KW-0520">NAD</keyword>
<keyword evidence="2 5" id="KW-0560">Oxidoreductase</keyword>